<dbReference type="Pfam" id="PF02518">
    <property type="entry name" value="HATPase_c"/>
    <property type="match status" value="1"/>
</dbReference>
<evidence type="ECO:0000256" key="11">
    <source>
        <dbReference type="ARBA" id="ARBA00023136"/>
    </source>
</evidence>
<dbReference type="CDD" id="cd06225">
    <property type="entry name" value="HAMP"/>
    <property type="match status" value="1"/>
</dbReference>
<feature type="domain" description="HAMP" evidence="14">
    <location>
        <begin position="199"/>
        <end position="255"/>
    </location>
</feature>
<evidence type="ECO:0000313" key="16">
    <source>
        <dbReference type="Proteomes" id="UP000295707"/>
    </source>
</evidence>
<dbReference type="PRINTS" id="PR00344">
    <property type="entry name" value="BCTRLSENSOR"/>
</dbReference>
<evidence type="ECO:0000259" key="13">
    <source>
        <dbReference type="PROSITE" id="PS50109"/>
    </source>
</evidence>
<name>A0A4R1HAE6_9GAMM</name>
<dbReference type="SMART" id="SM00387">
    <property type="entry name" value="HATPase_c"/>
    <property type="match status" value="1"/>
</dbReference>
<dbReference type="PROSITE" id="PS50885">
    <property type="entry name" value="HAMP"/>
    <property type="match status" value="1"/>
</dbReference>
<dbReference type="EC" id="2.7.13.3" evidence="3"/>
<dbReference type="Gene3D" id="3.30.565.10">
    <property type="entry name" value="Histidine kinase-like ATPase, C-terminal domain"/>
    <property type="match status" value="1"/>
</dbReference>
<dbReference type="InterPro" id="IPR003594">
    <property type="entry name" value="HATPase_dom"/>
</dbReference>
<evidence type="ECO:0000256" key="4">
    <source>
        <dbReference type="ARBA" id="ARBA00022475"/>
    </source>
</evidence>
<evidence type="ECO:0000256" key="5">
    <source>
        <dbReference type="ARBA" id="ARBA00022553"/>
    </source>
</evidence>
<feature type="domain" description="Histidine kinase" evidence="13">
    <location>
        <begin position="270"/>
        <end position="488"/>
    </location>
</feature>
<dbReference type="CDD" id="cd00082">
    <property type="entry name" value="HisKA"/>
    <property type="match status" value="1"/>
</dbReference>
<organism evidence="15 16">
    <name type="scientific">Thiogranum longum</name>
    <dbReference type="NCBI Taxonomy" id="1537524"/>
    <lineage>
        <taxon>Bacteria</taxon>
        <taxon>Pseudomonadati</taxon>
        <taxon>Pseudomonadota</taxon>
        <taxon>Gammaproteobacteria</taxon>
        <taxon>Chromatiales</taxon>
        <taxon>Ectothiorhodospiraceae</taxon>
        <taxon>Thiogranum</taxon>
    </lineage>
</organism>
<dbReference type="SMART" id="SM00304">
    <property type="entry name" value="HAMP"/>
    <property type="match status" value="1"/>
</dbReference>
<dbReference type="SUPFAM" id="SSF158472">
    <property type="entry name" value="HAMP domain-like"/>
    <property type="match status" value="1"/>
</dbReference>
<keyword evidence="12" id="KW-0812">Transmembrane</keyword>
<dbReference type="CDD" id="cd00075">
    <property type="entry name" value="HATPase"/>
    <property type="match status" value="1"/>
</dbReference>
<evidence type="ECO:0000256" key="1">
    <source>
        <dbReference type="ARBA" id="ARBA00000085"/>
    </source>
</evidence>
<dbReference type="InterPro" id="IPR036097">
    <property type="entry name" value="HisK_dim/P_sf"/>
</dbReference>
<keyword evidence="16" id="KW-1185">Reference proteome</keyword>
<keyword evidence="9" id="KW-0067">ATP-binding</keyword>
<keyword evidence="8" id="KW-0418">Kinase</keyword>
<dbReference type="Gene3D" id="1.10.287.130">
    <property type="match status" value="1"/>
</dbReference>
<dbReference type="EMBL" id="SMFX01000001">
    <property type="protein sequence ID" value="TCK18907.1"/>
    <property type="molecule type" value="Genomic_DNA"/>
</dbReference>
<protein>
    <recommendedName>
        <fullName evidence="3">histidine kinase</fullName>
        <ecNumber evidence="3">2.7.13.3</ecNumber>
    </recommendedName>
</protein>
<dbReference type="Pfam" id="PF00672">
    <property type="entry name" value="HAMP"/>
    <property type="match status" value="1"/>
</dbReference>
<dbReference type="SUPFAM" id="SSF47384">
    <property type="entry name" value="Homodimeric domain of signal transducing histidine kinase"/>
    <property type="match status" value="1"/>
</dbReference>
<dbReference type="FunFam" id="1.10.287.130:FF:000008">
    <property type="entry name" value="Two-component sensor histidine kinase"/>
    <property type="match status" value="1"/>
</dbReference>
<evidence type="ECO:0000256" key="12">
    <source>
        <dbReference type="SAM" id="Phobius"/>
    </source>
</evidence>
<sequence>MFPRTLFSRLALSLTLLLAGIGLLYVLLSTSMTRHYQQEFVQSLNRDLASKLVIGRNLLKDGMLDQKALKETFNHYMMVNPDIEIYLLDRSGRILSYSADPGQVKRERVDLTPVKQFFSGEAFPLLGDDPRSYERRKVFSAARLTMDDGTPAYLYVVLRGQEYERLEELFQNNFLLQLSGASLLASLVVGLLFGLVVFRLLTRRLNRLAGLMQRFSESDFGEPVRWPVESRRSDEIESLGESFNRMAECIQEQIEALKKQDSLRRELVANVSHDLRTPLAALHGYIETLQIKAEAFDAETRSSYLHIALQHSRRLTRLVDELFELAKLDASDSPVQTEPFAVAELAQDIIQKFQLQAEQKGVRLSLECDDSLPFVDGDIALIDRVLVNLISNALRHTPEGGRITVSLRQEDSAVRIQVEDTGSGIPEEDIPKIFERFYRGDNAARSGHHAGLGLAIARHIVRLHGGVIRVSSKPGQGARFEFSLNASVMAS</sequence>
<dbReference type="PANTHER" id="PTHR43711:SF1">
    <property type="entry name" value="HISTIDINE KINASE 1"/>
    <property type="match status" value="1"/>
</dbReference>
<keyword evidence="12" id="KW-1133">Transmembrane helix</keyword>
<evidence type="ECO:0000256" key="2">
    <source>
        <dbReference type="ARBA" id="ARBA00004236"/>
    </source>
</evidence>
<evidence type="ECO:0000259" key="14">
    <source>
        <dbReference type="PROSITE" id="PS50885"/>
    </source>
</evidence>
<dbReference type="PROSITE" id="PS50109">
    <property type="entry name" value="HIS_KIN"/>
    <property type="match status" value="1"/>
</dbReference>
<keyword evidence="7" id="KW-0547">Nucleotide-binding</keyword>
<dbReference type="InterPro" id="IPR003661">
    <property type="entry name" value="HisK_dim/P_dom"/>
</dbReference>
<dbReference type="PANTHER" id="PTHR43711">
    <property type="entry name" value="TWO-COMPONENT HISTIDINE KINASE"/>
    <property type="match status" value="1"/>
</dbReference>
<evidence type="ECO:0000256" key="9">
    <source>
        <dbReference type="ARBA" id="ARBA00022840"/>
    </source>
</evidence>
<evidence type="ECO:0000256" key="10">
    <source>
        <dbReference type="ARBA" id="ARBA00023012"/>
    </source>
</evidence>
<evidence type="ECO:0000313" key="15">
    <source>
        <dbReference type="EMBL" id="TCK18907.1"/>
    </source>
</evidence>
<keyword evidence="4" id="KW-1003">Cell membrane</keyword>
<dbReference type="OrthoDB" id="9804645at2"/>
<dbReference type="Gene3D" id="6.10.340.10">
    <property type="match status" value="1"/>
</dbReference>
<keyword evidence="5" id="KW-0597">Phosphoprotein</keyword>
<dbReference type="SUPFAM" id="SSF55874">
    <property type="entry name" value="ATPase domain of HSP90 chaperone/DNA topoisomerase II/histidine kinase"/>
    <property type="match status" value="1"/>
</dbReference>
<dbReference type="InterPro" id="IPR036890">
    <property type="entry name" value="HATPase_C_sf"/>
</dbReference>
<comment type="catalytic activity">
    <reaction evidence="1">
        <text>ATP + protein L-histidine = ADP + protein N-phospho-L-histidine.</text>
        <dbReference type="EC" id="2.7.13.3"/>
    </reaction>
</comment>
<comment type="subcellular location">
    <subcellularLocation>
        <location evidence="2">Cell membrane</location>
    </subcellularLocation>
</comment>
<dbReference type="Proteomes" id="UP000295707">
    <property type="component" value="Unassembled WGS sequence"/>
</dbReference>
<dbReference type="Pfam" id="PF00512">
    <property type="entry name" value="HisKA"/>
    <property type="match status" value="1"/>
</dbReference>
<proteinExistence type="predicted"/>
<keyword evidence="10" id="KW-0902">Two-component regulatory system</keyword>
<dbReference type="AlphaFoldDB" id="A0A4R1HAE6"/>
<dbReference type="InterPro" id="IPR004358">
    <property type="entry name" value="Sig_transdc_His_kin-like_C"/>
</dbReference>
<dbReference type="RefSeq" id="WP_132973112.1">
    <property type="nucleotide sequence ID" value="NZ_SMFX01000001.1"/>
</dbReference>
<gene>
    <name evidence="15" type="ORF">DFR30_2195</name>
</gene>
<evidence type="ECO:0000256" key="3">
    <source>
        <dbReference type="ARBA" id="ARBA00012438"/>
    </source>
</evidence>
<evidence type="ECO:0000256" key="6">
    <source>
        <dbReference type="ARBA" id="ARBA00022679"/>
    </source>
</evidence>
<evidence type="ECO:0000256" key="8">
    <source>
        <dbReference type="ARBA" id="ARBA00022777"/>
    </source>
</evidence>
<dbReference type="InterPro" id="IPR005467">
    <property type="entry name" value="His_kinase_dom"/>
</dbReference>
<reference evidence="15 16" key="1">
    <citation type="submission" date="2019-03" db="EMBL/GenBank/DDBJ databases">
        <title>Genomic Encyclopedia of Type Strains, Phase IV (KMG-IV): sequencing the most valuable type-strain genomes for metagenomic binning, comparative biology and taxonomic classification.</title>
        <authorList>
            <person name="Goeker M."/>
        </authorList>
    </citation>
    <scope>NUCLEOTIDE SEQUENCE [LARGE SCALE GENOMIC DNA]</scope>
    <source>
        <strain evidence="15 16">DSM 19610</strain>
    </source>
</reference>
<feature type="transmembrane region" description="Helical" evidence="12">
    <location>
        <begin position="174"/>
        <end position="198"/>
    </location>
</feature>
<comment type="caution">
    <text evidence="15">The sequence shown here is derived from an EMBL/GenBank/DDBJ whole genome shotgun (WGS) entry which is preliminary data.</text>
</comment>
<keyword evidence="6" id="KW-0808">Transferase</keyword>
<evidence type="ECO:0000256" key="7">
    <source>
        <dbReference type="ARBA" id="ARBA00022741"/>
    </source>
</evidence>
<accession>A0A4R1HAE6</accession>
<dbReference type="InterPro" id="IPR003660">
    <property type="entry name" value="HAMP_dom"/>
</dbReference>
<dbReference type="GO" id="GO:0005886">
    <property type="term" value="C:plasma membrane"/>
    <property type="evidence" value="ECO:0007669"/>
    <property type="project" value="UniProtKB-SubCell"/>
</dbReference>
<dbReference type="FunFam" id="3.30.565.10:FF:000006">
    <property type="entry name" value="Sensor histidine kinase WalK"/>
    <property type="match status" value="1"/>
</dbReference>
<keyword evidence="11 12" id="KW-0472">Membrane</keyword>
<dbReference type="SMART" id="SM00388">
    <property type="entry name" value="HisKA"/>
    <property type="match status" value="1"/>
</dbReference>
<dbReference type="InterPro" id="IPR050736">
    <property type="entry name" value="Sensor_HK_Regulatory"/>
</dbReference>
<dbReference type="GO" id="GO:0000155">
    <property type="term" value="F:phosphorelay sensor kinase activity"/>
    <property type="evidence" value="ECO:0007669"/>
    <property type="project" value="InterPro"/>
</dbReference>
<dbReference type="GO" id="GO:0005524">
    <property type="term" value="F:ATP binding"/>
    <property type="evidence" value="ECO:0007669"/>
    <property type="project" value="UniProtKB-KW"/>
</dbReference>